<evidence type="ECO:0000313" key="6">
    <source>
        <dbReference type="EMBL" id="KPM63236.1"/>
    </source>
</evidence>
<dbReference type="OrthoDB" id="5524454at2"/>
<dbReference type="PROSITE" id="PS50943">
    <property type="entry name" value="HTH_CROC1"/>
    <property type="match status" value="1"/>
</dbReference>
<dbReference type="EMBL" id="AP015029">
    <property type="protein sequence ID" value="BAW21432.1"/>
    <property type="molecule type" value="Genomic_DNA"/>
</dbReference>
<reference evidence="5 8" key="2">
    <citation type="submission" date="2015-11" db="EMBL/GenBank/DDBJ databases">
        <title>Complete genome sequencing of a biphenyl-degrading bacterium, Pseudomonas putida KF715 (=NBRC110667).</title>
        <authorList>
            <person name="Suenaga H."/>
            <person name="Fujihara N."/>
            <person name="Watanabe T."/>
            <person name="Hirose J."/>
            <person name="Kimura N."/>
            <person name="Yamazoe A."/>
            <person name="Hosoyama A."/>
            <person name="Shimodaira J."/>
            <person name="Furukawa K."/>
        </authorList>
    </citation>
    <scope>NUCLEOTIDE SEQUENCE [LARGE SCALE GENOMIC DNA]</scope>
    <source>
        <strain evidence="5 8">KF715</strain>
    </source>
</reference>
<dbReference type="InterPro" id="IPR001387">
    <property type="entry name" value="Cro/C1-type_HTH"/>
</dbReference>
<dbReference type="Proteomes" id="UP000218731">
    <property type="component" value="Chromosome 1"/>
</dbReference>
<dbReference type="PANTHER" id="PTHR46797">
    <property type="entry name" value="HTH-TYPE TRANSCRIPTIONAL REGULATOR"/>
    <property type="match status" value="1"/>
</dbReference>
<dbReference type="PANTHER" id="PTHR46797:SF23">
    <property type="entry name" value="HTH-TYPE TRANSCRIPTIONAL REGULATOR SUTR"/>
    <property type="match status" value="1"/>
</dbReference>
<dbReference type="Proteomes" id="UP000050437">
    <property type="component" value="Unassembled WGS sequence"/>
</dbReference>
<dbReference type="Gene3D" id="1.10.260.40">
    <property type="entry name" value="lambda repressor-like DNA-binding domains"/>
    <property type="match status" value="1"/>
</dbReference>
<evidence type="ECO:0000256" key="3">
    <source>
        <dbReference type="ARBA" id="ARBA00023163"/>
    </source>
</evidence>
<evidence type="ECO:0000259" key="4">
    <source>
        <dbReference type="PROSITE" id="PS50943"/>
    </source>
</evidence>
<dbReference type="AlphaFoldDB" id="A0A083UGY6"/>
<dbReference type="SMART" id="SM00530">
    <property type="entry name" value="HTH_XRE"/>
    <property type="match status" value="1"/>
</dbReference>
<dbReference type="PATRIC" id="fig|303.168.peg.4885"/>
<name>A0A083UGY6_PSEPU</name>
<evidence type="ECO:0000256" key="2">
    <source>
        <dbReference type="ARBA" id="ARBA00023125"/>
    </source>
</evidence>
<protein>
    <submittedName>
        <fullName evidence="6">DNA-binding protein</fullName>
    </submittedName>
    <submittedName>
        <fullName evidence="5">Helix-turn-helix domain-containing protein</fullName>
    </submittedName>
</protein>
<gene>
    <name evidence="6" type="ORF">HB13667_15350</name>
    <name evidence="5" type="ORF">KF715C_ch8590</name>
</gene>
<accession>A0A083UGY6</accession>
<dbReference type="RefSeq" id="WP_033044433.1">
    <property type="nucleotide sequence ID" value="NZ_AP015029.1"/>
</dbReference>
<dbReference type="InterPro" id="IPR010982">
    <property type="entry name" value="Lambda_DNA-bd_dom_sf"/>
</dbReference>
<evidence type="ECO:0000313" key="7">
    <source>
        <dbReference type="Proteomes" id="UP000050437"/>
    </source>
</evidence>
<sequence length="115" mass="12711">MPTSEQTNLTQLVGKAIAKQRIRAGLSQEQVAEQLGIGSEAVSRIERGVVMPNIERLMQFAEIFACEAADLLTQTSTRSEDQAVRISQMLNQLSADDRQLVLELVERLSQRLGKG</sequence>
<dbReference type="CDD" id="cd00093">
    <property type="entry name" value="HTH_XRE"/>
    <property type="match status" value="1"/>
</dbReference>
<evidence type="ECO:0000313" key="5">
    <source>
        <dbReference type="EMBL" id="BAW21432.1"/>
    </source>
</evidence>
<keyword evidence="1" id="KW-0805">Transcription regulation</keyword>
<dbReference type="SUPFAM" id="SSF47413">
    <property type="entry name" value="lambda repressor-like DNA-binding domains"/>
    <property type="match status" value="1"/>
</dbReference>
<dbReference type="GO" id="GO:0003700">
    <property type="term" value="F:DNA-binding transcription factor activity"/>
    <property type="evidence" value="ECO:0007669"/>
    <property type="project" value="TreeGrafter"/>
</dbReference>
<organism evidence="6 7">
    <name type="scientific">Pseudomonas putida</name>
    <name type="common">Arthrobacter siderocapsulatus</name>
    <dbReference type="NCBI Taxonomy" id="303"/>
    <lineage>
        <taxon>Bacteria</taxon>
        <taxon>Pseudomonadati</taxon>
        <taxon>Pseudomonadota</taxon>
        <taxon>Gammaproteobacteria</taxon>
        <taxon>Pseudomonadales</taxon>
        <taxon>Pseudomonadaceae</taxon>
        <taxon>Pseudomonas</taxon>
    </lineage>
</organism>
<dbReference type="GO" id="GO:0003677">
    <property type="term" value="F:DNA binding"/>
    <property type="evidence" value="ECO:0007669"/>
    <property type="project" value="UniProtKB-KW"/>
</dbReference>
<dbReference type="EMBL" id="LKKS01000098">
    <property type="protein sequence ID" value="KPM63236.1"/>
    <property type="molecule type" value="Genomic_DNA"/>
</dbReference>
<dbReference type="Pfam" id="PF01381">
    <property type="entry name" value="HTH_3"/>
    <property type="match status" value="1"/>
</dbReference>
<keyword evidence="2 6" id="KW-0238">DNA-binding</keyword>
<evidence type="ECO:0000256" key="1">
    <source>
        <dbReference type="ARBA" id="ARBA00023015"/>
    </source>
</evidence>
<feature type="domain" description="HTH cro/C1-type" evidence="4">
    <location>
        <begin position="17"/>
        <end position="71"/>
    </location>
</feature>
<evidence type="ECO:0000313" key="8">
    <source>
        <dbReference type="Proteomes" id="UP000218731"/>
    </source>
</evidence>
<dbReference type="InterPro" id="IPR050807">
    <property type="entry name" value="TransReg_Diox_bact_type"/>
</dbReference>
<proteinExistence type="predicted"/>
<keyword evidence="3" id="KW-0804">Transcription</keyword>
<reference evidence="6 7" key="1">
    <citation type="submission" date="2015-10" db="EMBL/GenBank/DDBJ databases">
        <title>Pseudomonas putida clinical strains.</title>
        <authorList>
            <person name="Molina L."/>
            <person name="Udaondo Z."/>
        </authorList>
    </citation>
    <scope>NUCLEOTIDE SEQUENCE [LARGE SCALE GENOMIC DNA]</scope>
    <source>
        <strain evidence="6 7">HB13667</strain>
    </source>
</reference>
<dbReference type="GO" id="GO:0005829">
    <property type="term" value="C:cytosol"/>
    <property type="evidence" value="ECO:0007669"/>
    <property type="project" value="TreeGrafter"/>
</dbReference>